<name>A0A8S0PD48_OLEEU</name>
<reference evidence="2 3" key="1">
    <citation type="submission" date="2019-12" db="EMBL/GenBank/DDBJ databases">
        <authorList>
            <person name="Alioto T."/>
            <person name="Alioto T."/>
            <person name="Gomez Garrido J."/>
        </authorList>
    </citation>
    <scope>NUCLEOTIDE SEQUENCE [LARGE SCALE GENOMIC DNA]</scope>
</reference>
<protein>
    <submittedName>
        <fullName evidence="2">Uncharacterized protein</fullName>
    </submittedName>
</protein>
<comment type="caution">
    <text evidence="2">The sequence shown here is derived from an EMBL/GenBank/DDBJ whole genome shotgun (WGS) entry which is preliminary data.</text>
</comment>
<accession>A0A8S0PD48</accession>
<dbReference type="OrthoDB" id="1746508at2759"/>
<dbReference type="EMBL" id="CACTIH010000029">
    <property type="protein sequence ID" value="CAA2937337.1"/>
    <property type="molecule type" value="Genomic_DNA"/>
</dbReference>
<keyword evidence="3" id="KW-1185">Reference proteome</keyword>
<dbReference type="Proteomes" id="UP000594638">
    <property type="component" value="Unassembled WGS sequence"/>
</dbReference>
<dbReference type="AlphaFoldDB" id="A0A8S0PD48"/>
<feature type="compositionally biased region" description="Polar residues" evidence="1">
    <location>
        <begin position="1"/>
        <end position="16"/>
    </location>
</feature>
<proteinExistence type="predicted"/>
<sequence length="225" mass="24922">MAGLQTNEFDTLCSQSSKKRNHEPTEIEEEAVLALLMLSQDNRSWHTIPATSAAAVVELIKDVLNPATTAVTTTSERTAALVSSDDDKKSMEPFLLLLSLLRRTRICRTFVVCAASPFRRTKHSAATKPATTFTTGQALGGHMRRHYEGEIKGGKKTSGITSRGGAFSQCNSNGRTITVDFNLNQPALLETYSDFTLYIRQNFQVLGDQHKVESQIPFQKQRLDE</sequence>
<organism evidence="2 3">
    <name type="scientific">Olea europaea subsp. europaea</name>
    <dbReference type="NCBI Taxonomy" id="158383"/>
    <lineage>
        <taxon>Eukaryota</taxon>
        <taxon>Viridiplantae</taxon>
        <taxon>Streptophyta</taxon>
        <taxon>Embryophyta</taxon>
        <taxon>Tracheophyta</taxon>
        <taxon>Spermatophyta</taxon>
        <taxon>Magnoliopsida</taxon>
        <taxon>eudicotyledons</taxon>
        <taxon>Gunneridae</taxon>
        <taxon>Pentapetalae</taxon>
        <taxon>asterids</taxon>
        <taxon>lamiids</taxon>
        <taxon>Lamiales</taxon>
        <taxon>Oleaceae</taxon>
        <taxon>Oleeae</taxon>
        <taxon>Olea</taxon>
    </lineage>
</organism>
<feature type="region of interest" description="Disordered" evidence="1">
    <location>
        <begin position="1"/>
        <end position="25"/>
    </location>
</feature>
<evidence type="ECO:0000256" key="1">
    <source>
        <dbReference type="SAM" id="MobiDB-lite"/>
    </source>
</evidence>
<evidence type="ECO:0000313" key="3">
    <source>
        <dbReference type="Proteomes" id="UP000594638"/>
    </source>
</evidence>
<evidence type="ECO:0000313" key="2">
    <source>
        <dbReference type="EMBL" id="CAA2937337.1"/>
    </source>
</evidence>
<dbReference type="Gramene" id="OE9A035890T1">
    <property type="protein sequence ID" value="OE9A035890C1"/>
    <property type="gene ID" value="OE9A035890"/>
</dbReference>
<gene>
    <name evidence="2" type="ORF">OLEA9_A035890</name>
</gene>